<evidence type="ECO:0000313" key="2">
    <source>
        <dbReference type="Proteomes" id="UP000631670"/>
    </source>
</evidence>
<name>A0ABR9HYY5_9PSEU</name>
<evidence type="ECO:0000313" key="1">
    <source>
        <dbReference type="EMBL" id="MBE1496154.1"/>
    </source>
</evidence>
<reference evidence="1 2" key="1">
    <citation type="submission" date="2020-10" db="EMBL/GenBank/DDBJ databases">
        <title>Sequencing the genomes of 1000 actinobacteria strains.</title>
        <authorList>
            <person name="Klenk H.-P."/>
        </authorList>
    </citation>
    <scope>NUCLEOTIDE SEQUENCE [LARGE SCALE GENOMIC DNA]</scope>
    <source>
        <strain evidence="1 2">DSM 44653</strain>
    </source>
</reference>
<protein>
    <submittedName>
        <fullName evidence="1">Uncharacterized protein</fullName>
    </submittedName>
</protein>
<sequence length="115" mass="12878">MLYEIESAEQRDRYVTARGEQTEAALQFWARHPEAEAVLARWRRLGTYGELPTLFTDYRLLADNPRSTVAPGPRYRDRPGEEPVARVVGIHNLALRAGVTSRTSSLRSVVAVSPG</sequence>
<gene>
    <name evidence="1" type="ORF">H4696_003254</name>
</gene>
<keyword evidence="2" id="KW-1185">Reference proteome</keyword>
<accession>A0ABR9HYY5</accession>
<comment type="caution">
    <text evidence="1">The sequence shown here is derived from an EMBL/GenBank/DDBJ whole genome shotgun (WGS) entry which is preliminary data.</text>
</comment>
<organism evidence="1 2">
    <name type="scientific">Amycolatopsis lexingtonensis</name>
    <dbReference type="NCBI Taxonomy" id="218822"/>
    <lineage>
        <taxon>Bacteria</taxon>
        <taxon>Bacillati</taxon>
        <taxon>Actinomycetota</taxon>
        <taxon>Actinomycetes</taxon>
        <taxon>Pseudonocardiales</taxon>
        <taxon>Pseudonocardiaceae</taxon>
        <taxon>Amycolatopsis</taxon>
    </lineage>
</organism>
<dbReference type="RefSeq" id="WP_225955708.1">
    <property type="nucleotide sequence ID" value="NZ_JADBEG010000001.1"/>
</dbReference>
<proteinExistence type="predicted"/>
<dbReference type="EMBL" id="JADBEG010000001">
    <property type="protein sequence ID" value="MBE1496154.1"/>
    <property type="molecule type" value="Genomic_DNA"/>
</dbReference>
<dbReference type="Proteomes" id="UP000631670">
    <property type="component" value="Unassembled WGS sequence"/>
</dbReference>